<dbReference type="GO" id="GO:0009507">
    <property type="term" value="C:chloroplast"/>
    <property type="evidence" value="ECO:0000318"/>
    <property type="project" value="GO_Central"/>
</dbReference>
<dbReference type="Proteomes" id="UP000006727">
    <property type="component" value="Chromosome 14"/>
</dbReference>
<evidence type="ECO:0000256" key="2">
    <source>
        <dbReference type="ARBA" id="ARBA00022759"/>
    </source>
</evidence>
<dbReference type="InterPro" id="IPR000999">
    <property type="entry name" value="RNase_III_dom"/>
</dbReference>
<keyword evidence="7" id="KW-1185">Reference proteome</keyword>
<evidence type="ECO:0000256" key="1">
    <source>
        <dbReference type="ARBA" id="ARBA00022722"/>
    </source>
</evidence>
<accession>A0A2K1JHN2</accession>
<dbReference type="STRING" id="3218.A0A2K1JHN2"/>
<keyword evidence="3" id="KW-0378">Hydrolase</keyword>
<evidence type="ECO:0000259" key="4">
    <source>
        <dbReference type="Pfam" id="PF00636"/>
    </source>
</evidence>
<reference evidence="6" key="3">
    <citation type="submission" date="2020-12" db="UniProtKB">
        <authorList>
            <consortium name="EnsemblPlants"/>
        </authorList>
    </citation>
    <scope>IDENTIFICATION</scope>
</reference>
<dbReference type="GO" id="GO:0000967">
    <property type="term" value="P:rRNA 5'-end processing"/>
    <property type="evidence" value="ECO:0000318"/>
    <property type="project" value="GO_Central"/>
</dbReference>
<dbReference type="GO" id="GO:0004525">
    <property type="term" value="F:ribonuclease III activity"/>
    <property type="evidence" value="ECO:0007669"/>
    <property type="project" value="InterPro"/>
</dbReference>
<dbReference type="Pfam" id="PF00636">
    <property type="entry name" value="Ribonuclease_3"/>
    <property type="match status" value="1"/>
</dbReference>
<dbReference type="InterPro" id="IPR036389">
    <property type="entry name" value="RNase_III_sf"/>
</dbReference>
<proteinExistence type="inferred from homology"/>
<evidence type="ECO:0000313" key="7">
    <source>
        <dbReference type="Proteomes" id="UP000006727"/>
    </source>
</evidence>
<dbReference type="EnsemblPlants" id="Pp3c14_13400V3.3">
    <property type="protein sequence ID" value="Pp3c14_13400V3.3"/>
    <property type="gene ID" value="Pp3c14_13400"/>
</dbReference>
<feature type="domain" description="RNase III" evidence="4">
    <location>
        <begin position="84"/>
        <end position="184"/>
    </location>
</feature>
<evidence type="ECO:0000313" key="5">
    <source>
        <dbReference type="EMBL" id="PNR41062.1"/>
    </source>
</evidence>
<dbReference type="GeneID" id="112291279"/>
<reference evidence="5 7" key="1">
    <citation type="journal article" date="2008" name="Science">
        <title>The Physcomitrella genome reveals evolutionary insights into the conquest of land by plants.</title>
        <authorList>
            <person name="Rensing S."/>
            <person name="Lang D."/>
            <person name="Zimmer A."/>
            <person name="Terry A."/>
            <person name="Salamov A."/>
            <person name="Shapiro H."/>
            <person name="Nishiyama T."/>
            <person name="Perroud P.-F."/>
            <person name="Lindquist E."/>
            <person name="Kamisugi Y."/>
            <person name="Tanahashi T."/>
            <person name="Sakakibara K."/>
            <person name="Fujita T."/>
            <person name="Oishi K."/>
            <person name="Shin-I T."/>
            <person name="Kuroki Y."/>
            <person name="Toyoda A."/>
            <person name="Suzuki Y."/>
            <person name="Hashimoto A."/>
            <person name="Yamaguchi K."/>
            <person name="Sugano A."/>
            <person name="Kohara Y."/>
            <person name="Fujiyama A."/>
            <person name="Anterola A."/>
            <person name="Aoki S."/>
            <person name="Ashton N."/>
            <person name="Barbazuk W.B."/>
            <person name="Barker E."/>
            <person name="Bennetzen J."/>
            <person name="Bezanilla M."/>
            <person name="Blankenship R."/>
            <person name="Cho S.H."/>
            <person name="Dutcher S."/>
            <person name="Estelle M."/>
            <person name="Fawcett J.A."/>
            <person name="Gundlach H."/>
            <person name="Hanada K."/>
            <person name="Heyl A."/>
            <person name="Hicks K.A."/>
            <person name="Hugh J."/>
            <person name="Lohr M."/>
            <person name="Mayer K."/>
            <person name="Melkozernov A."/>
            <person name="Murata T."/>
            <person name="Nelson D."/>
            <person name="Pils B."/>
            <person name="Prigge M."/>
            <person name="Reiss B."/>
            <person name="Renner T."/>
            <person name="Rombauts S."/>
            <person name="Rushton P."/>
            <person name="Sanderfoot A."/>
            <person name="Schween G."/>
            <person name="Shiu S.-H."/>
            <person name="Stueber K."/>
            <person name="Theodoulou F.L."/>
            <person name="Tu H."/>
            <person name="Van de Peer Y."/>
            <person name="Verrier P.J."/>
            <person name="Waters E."/>
            <person name="Wood A."/>
            <person name="Yang L."/>
            <person name="Cove D."/>
            <person name="Cuming A."/>
            <person name="Hasebe M."/>
            <person name="Lucas S."/>
            <person name="Mishler D.B."/>
            <person name="Reski R."/>
            <person name="Grigoriev I."/>
            <person name="Quatrano R.S."/>
            <person name="Boore J.L."/>
        </authorList>
    </citation>
    <scope>NUCLEOTIDE SEQUENCE [LARGE SCALE GENOMIC DNA]</scope>
    <source>
        <strain evidence="6 7">cv. Gransden 2004</strain>
    </source>
</reference>
<name>A0A2K1JHN2_PHYPA</name>
<dbReference type="CDD" id="cd00593">
    <property type="entry name" value="RIBOc"/>
    <property type="match status" value="1"/>
</dbReference>
<dbReference type="OrthoDB" id="495795at2759"/>
<dbReference type="Gramene" id="Pp3c14_13400V3.1">
    <property type="protein sequence ID" value="Pp3c14_13400V3.1"/>
    <property type="gene ID" value="Pp3c14_13400"/>
</dbReference>
<dbReference type="EMBL" id="ABEU02000014">
    <property type="protein sequence ID" value="PNR41062.1"/>
    <property type="molecule type" value="Genomic_DNA"/>
</dbReference>
<dbReference type="KEGG" id="ppp:112291279"/>
<gene>
    <name evidence="6" type="primary">LOC112291279</name>
    <name evidence="5" type="ORF">PHYPA_018465</name>
</gene>
<dbReference type="GO" id="GO:0004540">
    <property type="term" value="F:RNA nuclease activity"/>
    <property type="evidence" value="ECO:0000318"/>
    <property type="project" value="GO_Central"/>
</dbReference>
<dbReference type="EnsemblPlants" id="Pp3c14_13400V3.1">
    <property type="protein sequence ID" value="Pp3c14_13400V3.1"/>
    <property type="gene ID" value="Pp3c14_13400"/>
</dbReference>
<protein>
    <recommendedName>
        <fullName evidence="4">RNase III domain-containing protein</fullName>
    </recommendedName>
</protein>
<dbReference type="PANTHER" id="PTHR34276">
    <property type="entry name" value="MINI-RIBONUCLEASE 3"/>
    <property type="match status" value="1"/>
</dbReference>
<evidence type="ECO:0000313" key="6">
    <source>
        <dbReference type="EnsemblPlants" id="Pp3c14_13400V3.1"/>
    </source>
</evidence>
<keyword evidence="2" id="KW-0255">Endonuclease</keyword>
<dbReference type="Gene3D" id="1.10.1520.10">
    <property type="entry name" value="Ribonuclease III domain"/>
    <property type="match status" value="1"/>
</dbReference>
<reference evidence="5 7" key="2">
    <citation type="journal article" date="2018" name="Plant J.">
        <title>The Physcomitrella patens chromosome-scale assembly reveals moss genome structure and evolution.</title>
        <authorList>
            <person name="Lang D."/>
            <person name="Ullrich K.K."/>
            <person name="Murat F."/>
            <person name="Fuchs J."/>
            <person name="Jenkins J."/>
            <person name="Haas F.B."/>
            <person name="Piednoel M."/>
            <person name="Gundlach H."/>
            <person name="Van Bel M."/>
            <person name="Meyberg R."/>
            <person name="Vives C."/>
            <person name="Morata J."/>
            <person name="Symeonidi A."/>
            <person name="Hiss M."/>
            <person name="Muchero W."/>
            <person name="Kamisugi Y."/>
            <person name="Saleh O."/>
            <person name="Blanc G."/>
            <person name="Decker E.L."/>
            <person name="van Gessel N."/>
            <person name="Grimwood J."/>
            <person name="Hayes R.D."/>
            <person name="Graham S.W."/>
            <person name="Gunter L.E."/>
            <person name="McDaniel S.F."/>
            <person name="Hoernstein S.N.W."/>
            <person name="Larsson A."/>
            <person name="Li F.W."/>
            <person name="Perroud P.F."/>
            <person name="Phillips J."/>
            <person name="Ranjan P."/>
            <person name="Rokshar D.S."/>
            <person name="Rothfels C.J."/>
            <person name="Schneider L."/>
            <person name="Shu S."/>
            <person name="Stevenson D.W."/>
            <person name="Thummler F."/>
            <person name="Tillich M."/>
            <person name="Villarreal Aguilar J.C."/>
            <person name="Widiez T."/>
            <person name="Wong G.K."/>
            <person name="Wymore A."/>
            <person name="Zhang Y."/>
            <person name="Zimmer A.D."/>
            <person name="Quatrano R.S."/>
            <person name="Mayer K.F.X."/>
            <person name="Goodstein D."/>
            <person name="Casacuberta J.M."/>
            <person name="Vandepoele K."/>
            <person name="Reski R."/>
            <person name="Cuming A.C."/>
            <person name="Tuskan G.A."/>
            <person name="Maumus F."/>
            <person name="Salse J."/>
            <person name="Schmutz J."/>
            <person name="Rensing S.A."/>
        </authorList>
    </citation>
    <scope>NUCLEOTIDE SEQUENCE [LARGE SCALE GENOMIC DNA]</scope>
    <source>
        <strain evidence="6 7">cv. Gransden 2004</strain>
    </source>
</reference>
<dbReference type="InterPro" id="IPR008226">
    <property type="entry name" value="Mini3_fam"/>
</dbReference>
<dbReference type="Gramene" id="Pp3c14_13400V3.3">
    <property type="protein sequence ID" value="Pp3c14_13400V3.3"/>
    <property type="gene ID" value="Pp3c14_13400"/>
</dbReference>
<dbReference type="HAMAP" id="MF_01468">
    <property type="entry name" value="RNase_Mini_III"/>
    <property type="match status" value="1"/>
</dbReference>
<keyword evidence="1" id="KW-0540">Nuclease</keyword>
<evidence type="ECO:0000256" key="3">
    <source>
        <dbReference type="ARBA" id="ARBA00022801"/>
    </source>
</evidence>
<organism evidence="5">
    <name type="scientific">Physcomitrium patens</name>
    <name type="common">Spreading-leaved earth moss</name>
    <name type="synonym">Physcomitrella patens</name>
    <dbReference type="NCBI Taxonomy" id="3218"/>
    <lineage>
        <taxon>Eukaryota</taxon>
        <taxon>Viridiplantae</taxon>
        <taxon>Streptophyta</taxon>
        <taxon>Embryophyta</taxon>
        <taxon>Bryophyta</taxon>
        <taxon>Bryophytina</taxon>
        <taxon>Bryopsida</taxon>
        <taxon>Funariidae</taxon>
        <taxon>Funariales</taxon>
        <taxon>Funariaceae</taxon>
        <taxon>Physcomitrium</taxon>
    </lineage>
</organism>
<sequence length="219" mass="24457">MALHHRWACSWPWLATPGGGGGDDAASPVRPRRQRPPRIDLRKLLDRVAVVHPDSSSAAQDNAKVWLPSPPPVEKPRAVHNAASLAYLGDSIYEVYVRRHFLTPPQKVDVYNKRVMDLVCCEAQDAMLQQLLKGDFLTDEERDVVRWGKNIETGQRRASRRAGSKAYSSASALETLIGYLYLTDHPRLEELMTKVGFNVDSNFSHIGFGFQTADKSSSS</sequence>
<dbReference type="SUPFAM" id="SSF69065">
    <property type="entry name" value="RNase III domain-like"/>
    <property type="match status" value="1"/>
</dbReference>
<dbReference type="RefSeq" id="XP_024394222.1">
    <property type="nucleotide sequence ID" value="XM_024538454.2"/>
</dbReference>
<dbReference type="PANTHER" id="PTHR34276:SF1">
    <property type="entry name" value="MINI-RIBONUCLEASE 3"/>
    <property type="match status" value="1"/>
</dbReference>
<dbReference type="PaxDb" id="3218-PP1S36_100V6.1"/>
<dbReference type="AlphaFoldDB" id="A0A2K1JHN2"/>
<dbReference type="FunCoup" id="A0A2K1JHN2">
    <property type="interactions" value="1371"/>
</dbReference>
<dbReference type="GO" id="GO:0000476">
    <property type="term" value="P:maturation of 4.5S rRNA"/>
    <property type="evidence" value="ECO:0000318"/>
    <property type="project" value="GO_Central"/>
</dbReference>